<feature type="transmembrane region" description="Helical" evidence="1">
    <location>
        <begin position="163"/>
        <end position="185"/>
    </location>
</feature>
<feature type="transmembrane region" description="Helical" evidence="1">
    <location>
        <begin position="191"/>
        <end position="211"/>
    </location>
</feature>
<dbReference type="AlphaFoldDB" id="A0A1H4LQR5"/>
<dbReference type="STRING" id="57704.SAMN04489793_0660"/>
<dbReference type="Proteomes" id="UP000182241">
    <property type="component" value="Unassembled WGS sequence"/>
</dbReference>
<protein>
    <submittedName>
        <fullName evidence="2">Uncharacterized protein</fullName>
    </submittedName>
</protein>
<sequence length="570" mass="56826">MRSRDLALAAWSAVLAAVILGPLAVGGRYLLLRDAVSTPRSYLTDTALGLGDNAARATPQDWLLAVGSQVVDGGLLVTALLFVALVAAGWGFGRCALAILAAVGRDAGLGAGLAAATVGLWNPFVAERLLQGHWSLLAGYAAIGWAVVVGLRSEGRRQLGGFAACLAAGGLTPTGAVFALIAGLVAAPRRWAWLLGLFVCAAAPWLYPSLVSGSGVRADPASVAAFAVRAEPGLGTLGSLLGLGGIWNRQAVPDGAPWLWTALALALLAGGVLVLRARLLAPPLGRFALLALCAVVLPAVAATGPGTALLEAVVQAIPGSGLLRDGQKWVALALPLYAACAAALVAALPAAARAGGSVMAVALPIAVLPGLAWGVGGALSPVTYPAAWRTVAEAVPADRGSVAVLPPGMFRTYAYGPDAPVLDPAPRMLRAPVLQTGELRVGGRSVDRVPGAASDAEDALAAGGDALAGRLAELGVGWVLVEAVSVDGATVFPTVPLPGLELAVDTPELRLYRVPGEVATDSASSAERGGAWAAHLLWAALLLGGGAVAATGGARGSARPDGAAAPAPSA</sequence>
<feature type="transmembrane region" description="Helical" evidence="1">
    <location>
        <begin position="358"/>
        <end position="379"/>
    </location>
</feature>
<dbReference type="EMBL" id="FNSA01000003">
    <property type="protein sequence ID" value="SEB72936.1"/>
    <property type="molecule type" value="Genomic_DNA"/>
</dbReference>
<feature type="transmembrane region" description="Helical" evidence="1">
    <location>
        <begin position="133"/>
        <end position="151"/>
    </location>
</feature>
<keyword evidence="1" id="KW-0812">Transmembrane</keyword>
<keyword evidence="1" id="KW-1133">Transmembrane helix</keyword>
<evidence type="ECO:0000313" key="2">
    <source>
        <dbReference type="EMBL" id="SEB72936.1"/>
    </source>
</evidence>
<dbReference type="OrthoDB" id="3463898at2"/>
<keyword evidence="1" id="KW-0472">Membrane</keyword>
<evidence type="ECO:0000256" key="1">
    <source>
        <dbReference type="SAM" id="Phobius"/>
    </source>
</evidence>
<feature type="transmembrane region" description="Helical" evidence="1">
    <location>
        <begin position="223"/>
        <end position="246"/>
    </location>
</feature>
<name>A0A1H4LQR5_TSUTY</name>
<feature type="transmembrane region" description="Helical" evidence="1">
    <location>
        <begin position="258"/>
        <end position="275"/>
    </location>
</feature>
<dbReference type="RefSeq" id="WP_068740644.1">
    <property type="nucleotide sequence ID" value="NZ_FNSA01000003.1"/>
</dbReference>
<feature type="transmembrane region" description="Helical" evidence="1">
    <location>
        <begin position="99"/>
        <end position="121"/>
    </location>
</feature>
<feature type="transmembrane region" description="Helical" evidence="1">
    <location>
        <begin position="73"/>
        <end position="92"/>
    </location>
</feature>
<reference evidence="3" key="1">
    <citation type="submission" date="2016-10" db="EMBL/GenBank/DDBJ databases">
        <authorList>
            <person name="Varghese N."/>
            <person name="Submissions S."/>
        </authorList>
    </citation>
    <scope>NUCLEOTIDE SEQUENCE [LARGE SCALE GENOMIC DNA]</scope>
    <source>
        <strain evidence="3">DSM 44234</strain>
    </source>
</reference>
<organism evidence="2 3">
    <name type="scientific">Tsukamurella tyrosinosolvens</name>
    <dbReference type="NCBI Taxonomy" id="57704"/>
    <lineage>
        <taxon>Bacteria</taxon>
        <taxon>Bacillati</taxon>
        <taxon>Actinomycetota</taxon>
        <taxon>Actinomycetes</taxon>
        <taxon>Mycobacteriales</taxon>
        <taxon>Tsukamurellaceae</taxon>
        <taxon>Tsukamurella</taxon>
    </lineage>
</organism>
<feature type="transmembrane region" description="Helical" evidence="1">
    <location>
        <begin position="287"/>
        <end position="309"/>
    </location>
</feature>
<proteinExistence type="predicted"/>
<evidence type="ECO:0000313" key="3">
    <source>
        <dbReference type="Proteomes" id="UP000182241"/>
    </source>
</evidence>
<accession>A0A1H4LQR5</accession>
<keyword evidence="3" id="KW-1185">Reference proteome</keyword>
<feature type="transmembrane region" description="Helical" evidence="1">
    <location>
        <begin position="329"/>
        <end position="351"/>
    </location>
</feature>
<gene>
    <name evidence="2" type="ORF">SAMN04489793_0660</name>
</gene>